<accession>A0A6A5XAI9</accession>
<keyword evidence="1" id="KW-0812">Transmembrane</keyword>
<keyword evidence="1" id="KW-1133">Transmembrane helix</keyword>
<gene>
    <name evidence="3" type="ORF">BU24DRAFT_415080</name>
</gene>
<keyword evidence="4" id="KW-1185">Reference proteome</keyword>
<organism evidence="3 4">
    <name type="scientific">Aaosphaeria arxii CBS 175.79</name>
    <dbReference type="NCBI Taxonomy" id="1450172"/>
    <lineage>
        <taxon>Eukaryota</taxon>
        <taxon>Fungi</taxon>
        <taxon>Dikarya</taxon>
        <taxon>Ascomycota</taxon>
        <taxon>Pezizomycotina</taxon>
        <taxon>Dothideomycetes</taxon>
        <taxon>Pleosporomycetidae</taxon>
        <taxon>Pleosporales</taxon>
        <taxon>Pleosporales incertae sedis</taxon>
        <taxon>Aaosphaeria</taxon>
    </lineage>
</organism>
<dbReference type="AlphaFoldDB" id="A0A6A5XAI9"/>
<sequence>MRLSWMTLACCISAVTTLPLSTIAVALYTETALVLASKLPIPHLAFTIYSDKDPIRSRNLQADDFQFEKWTTPPSIHTGAASSTELFRQYFDGATAYRNFLPPWWNSGKTEEFVAFRVGQKKRHNPARVLLGISKEMNLRRSGLWPLFLAVAAILGLLSFLRVILLMVYSEATGGWTRQTNTWKRWLESVEECPIWTIDDASL</sequence>
<evidence type="ECO:0000256" key="2">
    <source>
        <dbReference type="SAM" id="SignalP"/>
    </source>
</evidence>
<evidence type="ECO:0000313" key="3">
    <source>
        <dbReference type="EMBL" id="KAF2009784.1"/>
    </source>
</evidence>
<evidence type="ECO:0000313" key="4">
    <source>
        <dbReference type="Proteomes" id="UP000799778"/>
    </source>
</evidence>
<dbReference type="OrthoDB" id="432970at2759"/>
<evidence type="ECO:0000256" key="1">
    <source>
        <dbReference type="SAM" id="Phobius"/>
    </source>
</evidence>
<reference evidence="3" key="1">
    <citation type="journal article" date="2020" name="Stud. Mycol.">
        <title>101 Dothideomycetes genomes: a test case for predicting lifestyles and emergence of pathogens.</title>
        <authorList>
            <person name="Haridas S."/>
            <person name="Albert R."/>
            <person name="Binder M."/>
            <person name="Bloem J."/>
            <person name="Labutti K."/>
            <person name="Salamov A."/>
            <person name="Andreopoulos B."/>
            <person name="Baker S."/>
            <person name="Barry K."/>
            <person name="Bills G."/>
            <person name="Bluhm B."/>
            <person name="Cannon C."/>
            <person name="Castanera R."/>
            <person name="Culley D."/>
            <person name="Daum C."/>
            <person name="Ezra D."/>
            <person name="Gonzalez J."/>
            <person name="Henrissat B."/>
            <person name="Kuo A."/>
            <person name="Liang C."/>
            <person name="Lipzen A."/>
            <person name="Lutzoni F."/>
            <person name="Magnuson J."/>
            <person name="Mondo S."/>
            <person name="Nolan M."/>
            <person name="Ohm R."/>
            <person name="Pangilinan J."/>
            <person name="Park H.-J."/>
            <person name="Ramirez L."/>
            <person name="Alfaro M."/>
            <person name="Sun H."/>
            <person name="Tritt A."/>
            <person name="Yoshinaga Y."/>
            <person name="Zwiers L.-H."/>
            <person name="Turgeon B."/>
            <person name="Goodwin S."/>
            <person name="Spatafora J."/>
            <person name="Crous P."/>
            <person name="Grigoriev I."/>
        </authorList>
    </citation>
    <scope>NUCLEOTIDE SEQUENCE</scope>
    <source>
        <strain evidence="3">CBS 175.79</strain>
    </source>
</reference>
<feature type="transmembrane region" description="Helical" evidence="1">
    <location>
        <begin position="144"/>
        <end position="169"/>
    </location>
</feature>
<dbReference type="RefSeq" id="XP_033378123.1">
    <property type="nucleotide sequence ID" value="XM_033526267.1"/>
</dbReference>
<proteinExistence type="predicted"/>
<dbReference type="EMBL" id="ML978078">
    <property type="protein sequence ID" value="KAF2009784.1"/>
    <property type="molecule type" value="Genomic_DNA"/>
</dbReference>
<feature type="chain" id="PRO_5025647607" evidence="2">
    <location>
        <begin position="18"/>
        <end position="203"/>
    </location>
</feature>
<keyword evidence="1" id="KW-0472">Membrane</keyword>
<keyword evidence="2" id="KW-0732">Signal</keyword>
<name>A0A6A5XAI9_9PLEO</name>
<dbReference type="GeneID" id="54283664"/>
<protein>
    <submittedName>
        <fullName evidence="3">Uncharacterized protein</fullName>
    </submittedName>
</protein>
<feature type="signal peptide" evidence="2">
    <location>
        <begin position="1"/>
        <end position="17"/>
    </location>
</feature>
<dbReference type="Proteomes" id="UP000799778">
    <property type="component" value="Unassembled WGS sequence"/>
</dbReference>